<name>A0A846WUS7_9ACTN</name>
<sequence>MTTEFTPFGKLFVTPVLPYLPGAERVDEDAYRNLLRMFLTKDNIDAGLGMIANPEASEIFYLAEDEKDRILEITLEEVGGRVPVLAGVGHPTTAGTAAGAARAAAAGADGLFVMPPIGMLDVTTAWDADRYPEVFVDMLQAVARVADLPMVVHPTAAPSPGYGIGLPGGATRRIIEDVPNVVGWKMTYSYDGYRRIARLIRDSGRSIDLLGAAAKYFHENLASQELDGTVTGALNYALEPMLEHIAAWQRDDLDAARAVWDGGLDALQDYIYSEYSRLHVRYKAAAWIRGAIPTPELRAPIPQPRREEADEIRRLLNVMGLPVISRSDQDAYFR</sequence>
<dbReference type="Gene3D" id="3.20.20.70">
    <property type="entry name" value="Aldolase class I"/>
    <property type="match status" value="1"/>
</dbReference>
<keyword evidence="2" id="KW-0456">Lyase</keyword>
<dbReference type="CDD" id="cd00408">
    <property type="entry name" value="DHDPS-like"/>
    <property type="match status" value="1"/>
</dbReference>
<dbReference type="AlphaFoldDB" id="A0A846WUS7"/>
<comment type="caution">
    <text evidence="3">The sequence shown here is derived from an EMBL/GenBank/DDBJ whole genome shotgun (WGS) entry which is preliminary data.</text>
</comment>
<reference evidence="3 4" key="1">
    <citation type="submission" date="2020-04" db="EMBL/GenBank/DDBJ databases">
        <title>MicrobeNet Type strains.</title>
        <authorList>
            <person name="Nicholson A.C."/>
        </authorList>
    </citation>
    <scope>NUCLEOTIDE SEQUENCE [LARGE SCALE GENOMIC DNA]</scope>
    <source>
        <strain evidence="3 4">DSM 44113</strain>
    </source>
</reference>
<accession>A0A846WUS7</accession>
<keyword evidence="4" id="KW-1185">Reference proteome</keyword>
<evidence type="ECO:0000313" key="4">
    <source>
        <dbReference type="Proteomes" id="UP000582646"/>
    </source>
</evidence>
<dbReference type="EMBL" id="JAAXOQ010000001">
    <property type="protein sequence ID" value="NKY16867.1"/>
    <property type="molecule type" value="Genomic_DNA"/>
</dbReference>
<comment type="similarity">
    <text evidence="1">Belongs to the DapA family.</text>
</comment>
<dbReference type="InterPro" id="IPR013785">
    <property type="entry name" value="Aldolase_TIM"/>
</dbReference>
<dbReference type="Proteomes" id="UP000582646">
    <property type="component" value="Unassembled WGS sequence"/>
</dbReference>
<dbReference type="PANTHER" id="PTHR12128:SF66">
    <property type="entry name" value="4-HYDROXY-2-OXOGLUTARATE ALDOLASE, MITOCHONDRIAL"/>
    <property type="match status" value="1"/>
</dbReference>
<evidence type="ECO:0000256" key="2">
    <source>
        <dbReference type="ARBA" id="ARBA00023239"/>
    </source>
</evidence>
<dbReference type="PANTHER" id="PTHR12128">
    <property type="entry name" value="DIHYDRODIPICOLINATE SYNTHASE"/>
    <property type="match status" value="1"/>
</dbReference>
<dbReference type="SUPFAM" id="SSF51569">
    <property type="entry name" value="Aldolase"/>
    <property type="match status" value="1"/>
</dbReference>
<dbReference type="GO" id="GO:0008840">
    <property type="term" value="F:4-hydroxy-tetrahydrodipicolinate synthase activity"/>
    <property type="evidence" value="ECO:0007669"/>
    <property type="project" value="TreeGrafter"/>
</dbReference>
<dbReference type="Pfam" id="PF00701">
    <property type="entry name" value="DHDPS"/>
    <property type="match status" value="1"/>
</dbReference>
<protein>
    <submittedName>
        <fullName evidence="3">Dihydrodipicolinate synthase family protein</fullName>
    </submittedName>
</protein>
<evidence type="ECO:0000256" key="1">
    <source>
        <dbReference type="ARBA" id="ARBA00007592"/>
    </source>
</evidence>
<dbReference type="RefSeq" id="WP_168543990.1">
    <property type="nucleotide sequence ID" value="NZ_BAAAKS010000031.1"/>
</dbReference>
<organism evidence="3 4">
    <name type="scientific">Tsukamurella spumae</name>
    <dbReference type="NCBI Taxonomy" id="44753"/>
    <lineage>
        <taxon>Bacteria</taxon>
        <taxon>Bacillati</taxon>
        <taxon>Actinomycetota</taxon>
        <taxon>Actinomycetes</taxon>
        <taxon>Mycobacteriales</taxon>
        <taxon>Tsukamurellaceae</taxon>
        <taxon>Tsukamurella</taxon>
    </lineage>
</organism>
<evidence type="ECO:0000313" key="3">
    <source>
        <dbReference type="EMBL" id="NKY16867.1"/>
    </source>
</evidence>
<proteinExistence type="inferred from homology"/>
<gene>
    <name evidence="3" type="ORF">HF999_00525</name>
</gene>
<dbReference type="SMART" id="SM01130">
    <property type="entry name" value="DHDPS"/>
    <property type="match status" value="1"/>
</dbReference>
<dbReference type="InterPro" id="IPR002220">
    <property type="entry name" value="DapA-like"/>
</dbReference>